<reference evidence="5" key="2">
    <citation type="submission" date="2021-08" db="EMBL/GenBank/DDBJ databases">
        <authorList>
            <person name="Tani A."/>
            <person name="Ola A."/>
            <person name="Ogura Y."/>
            <person name="Katsura K."/>
            <person name="Hayashi T."/>
        </authorList>
    </citation>
    <scope>NUCLEOTIDE SEQUENCE</scope>
    <source>
        <strain evidence="5">DSM 17168</strain>
    </source>
</reference>
<dbReference type="InterPro" id="IPR050334">
    <property type="entry name" value="Molybdenum_import_ModC"/>
</dbReference>
<keyword evidence="6" id="KW-1185">Reference proteome</keyword>
<evidence type="ECO:0000256" key="3">
    <source>
        <dbReference type="ARBA" id="ARBA00022840"/>
    </source>
</evidence>
<dbReference type="InterPro" id="IPR027417">
    <property type="entry name" value="P-loop_NTPase"/>
</dbReference>
<dbReference type="PANTHER" id="PTHR43514">
    <property type="entry name" value="ABC TRANSPORTER I FAMILY MEMBER 10"/>
    <property type="match status" value="1"/>
</dbReference>
<protein>
    <submittedName>
        <fullName evidence="5">Tungstate uptake system ATP-binding protein TupC</fullName>
    </submittedName>
</protein>
<keyword evidence="3 5" id="KW-0067">ATP-binding</keyword>
<dbReference type="PANTHER" id="PTHR43514:SF4">
    <property type="entry name" value="ABC TRANSPORTER I FAMILY MEMBER 10"/>
    <property type="match status" value="1"/>
</dbReference>
<evidence type="ECO:0000256" key="2">
    <source>
        <dbReference type="ARBA" id="ARBA00022741"/>
    </source>
</evidence>
<comment type="similarity">
    <text evidence="1">Belongs to the ABC transporter superfamily.</text>
</comment>
<reference evidence="5" key="1">
    <citation type="journal article" date="2021" name="Front. Microbiol.">
        <title>Comprehensive Comparative Genomics and Phenotyping of Methylobacterium Species.</title>
        <authorList>
            <person name="Alessa O."/>
            <person name="Ogura Y."/>
            <person name="Fujitani Y."/>
            <person name="Takami H."/>
            <person name="Hayashi T."/>
            <person name="Sahin N."/>
            <person name="Tani A."/>
        </authorList>
    </citation>
    <scope>NUCLEOTIDE SEQUENCE</scope>
    <source>
        <strain evidence="5">DSM 17168</strain>
    </source>
</reference>
<dbReference type="RefSeq" id="WP_238236990.1">
    <property type="nucleotide sequence ID" value="NZ_BPQQ01000043.1"/>
</dbReference>
<gene>
    <name evidence="5" type="primary">tupC</name>
    <name evidence="5" type="ORF">GMJLKIPL_3760</name>
</gene>
<keyword evidence="2" id="KW-0547">Nucleotide-binding</keyword>
<dbReference type="Proteomes" id="UP001055153">
    <property type="component" value="Unassembled WGS sequence"/>
</dbReference>
<accession>A0ABQ4SIW1</accession>
<evidence type="ECO:0000256" key="1">
    <source>
        <dbReference type="ARBA" id="ARBA00005417"/>
    </source>
</evidence>
<comment type="caution">
    <text evidence="5">The sequence shown here is derived from an EMBL/GenBank/DDBJ whole genome shotgun (WGS) entry which is preliminary data.</text>
</comment>
<dbReference type="GO" id="GO:0005524">
    <property type="term" value="F:ATP binding"/>
    <property type="evidence" value="ECO:0007669"/>
    <property type="project" value="UniProtKB-KW"/>
</dbReference>
<dbReference type="EMBL" id="BPQQ01000043">
    <property type="protein sequence ID" value="GJE01823.1"/>
    <property type="molecule type" value="Genomic_DNA"/>
</dbReference>
<dbReference type="InterPro" id="IPR003439">
    <property type="entry name" value="ABC_transporter-like_ATP-bd"/>
</dbReference>
<dbReference type="Pfam" id="PF00005">
    <property type="entry name" value="ABC_tran"/>
    <property type="match status" value="1"/>
</dbReference>
<dbReference type="PROSITE" id="PS00211">
    <property type="entry name" value="ABC_TRANSPORTER_1"/>
    <property type="match status" value="1"/>
</dbReference>
<dbReference type="SUPFAM" id="SSF52540">
    <property type="entry name" value="P-loop containing nucleoside triphosphate hydrolases"/>
    <property type="match status" value="1"/>
</dbReference>
<sequence length="240" mass="25058">MSAGLPIILDRLSFRAGGRAILDGASARIERPGITAVIGPNGAGKSVLLRLLDGLLPPSGGAIRIGRGEPIRRAFVFQRPGLLRASARRNVALALGGLPRPERAERVRAALALVGLEGRADDPATKFSGGEQQRLALARAWAAAPHVLLLDEPTANLDPAATEAVERVVAGMAREGTKVLMVSHHLGQVARLADDVLVLAAGRVAEHGPARQVLSDPRSPDARAYLAGELPWTAFAACCA</sequence>
<organism evidence="5 6">
    <name type="scientific">Methylobacterium isbiliense</name>
    <dbReference type="NCBI Taxonomy" id="315478"/>
    <lineage>
        <taxon>Bacteria</taxon>
        <taxon>Pseudomonadati</taxon>
        <taxon>Pseudomonadota</taxon>
        <taxon>Alphaproteobacteria</taxon>
        <taxon>Hyphomicrobiales</taxon>
        <taxon>Methylobacteriaceae</taxon>
        <taxon>Methylobacterium</taxon>
    </lineage>
</organism>
<evidence type="ECO:0000259" key="4">
    <source>
        <dbReference type="PROSITE" id="PS50893"/>
    </source>
</evidence>
<dbReference type="InterPro" id="IPR017871">
    <property type="entry name" value="ABC_transporter-like_CS"/>
</dbReference>
<dbReference type="InterPro" id="IPR003593">
    <property type="entry name" value="AAA+_ATPase"/>
</dbReference>
<dbReference type="Gene3D" id="3.40.50.300">
    <property type="entry name" value="P-loop containing nucleotide triphosphate hydrolases"/>
    <property type="match status" value="1"/>
</dbReference>
<dbReference type="SMART" id="SM00382">
    <property type="entry name" value="AAA"/>
    <property type="match status" value="1"/>
</dbReference>
<evidence type="ECO:0000313" key="6">
    <source>
        <dbReference type="Proteomes" id="UP001055153"/>
    </source>
</evidence>
<feature type="domain" description="ABC transporter" evidence="4">
    <location>
        <begin position="7"/>
        <end position="226"/>
    </location>
</feature>
<dbReference type="PROSITE" id="PS50893">
    <property type="entry name" value="ABC_TRANSPORTER_2"/>
    <property type="match status" value="1"/>
</dbReference>
<proteinExistence type="inferred from homology"/>
<evidence type="ECO:0000313" key="5">
    <source>
        <dbReference type="EMBL" id="GJE01823.1"/>
    </source>
</evidence>
<name>A0ABQ4SIW1_9HYPH</name>